<sequence>MYEQITSNSLLSKDKKIVSIQQRSLPQVKMEGVKLLGMWGSPFAIRAKMVLEHKGLSYQYLEEDLSNKSELLLKHNPIYQKVPVLIHGERGICESLVILEYIDENWSETGPSVLPASPYERAIARFWAVYIDDKILPLVVGLINFANEETKAKHIANLHAAFEILEEAFKKCSAGKDFFGGDSIGYLDMTLGCYLAWIRAVERISEAKLLDETKVPLLAEWEKRILTVDCVKKALPSVEKLEVLGREMRAEGYQGSSAN</sequence>
<dbReference type="PROSITE" id="PS50404">
    <property type="entry name" value="GST_NTER"/>
    <property type="match status" value="1"/>
</dbReference>
<dbReference type="InterPro" id="IPR040079">
    <property type="entry name" value="Glutathione_S-Trfase"/>
</dbReference>
<dbReference type="Gene3D" id="1.20.1050.10">
    <property type="match status" value="1"/>
</dbReference>
<dbReference type="PROSITE" id="PS50405">
    <property type="entry name" value="GST_CTER"/>
    <property type="match status" value="1"/>
</dbReference>
<dbReference type="InterPro" id="IPR036282">
    <property type="entry name" value="Glutathione-S-Trfase_C_sf"/>
</dbReference>
<keyword evidence="8" id="KW-1185">Reference proteome</keyword>
<dbReference type="SUPFAM" id="SSF52833">
    <property type="entry name" value="Thioredoxin-like"/>
    <property type="match status" value="1"/>
</dbReference>
<dbReference type="EC" id="2.5.1.18" evidence="1"/>
<evidence type="ECO:0000256" key="1">
    <source>
        <dbReference type="ARBA" id="ARBA00012452"/>
    </source>
</evidence>
<evidence type="ECO:0000313" key="7">
    <source>
        <dbReference type="EMBL" id="KAJ3690403.1"/>
    </source>
</evidence>
<feature type="domain" description="GST C-terminal" evidence="6">
    <location>
        <begin position="117"/>
        <end position="252"/>
    </location>
</feature>
<dbReference type="SFLD" id="SFLDG00358">
    <property type="entry name" value="Main_(cytGST)"/>
    <property type="match status" value="1"/>
</dbReference>
<dbReference type="SFLD" id="SFLDG01152">
    <property type="entry name" value="Main.3:_Omega-_and_Tau-like"/>
    <property type="match status" value="1"/>
</dbReference>
<dbReference type="Proteomes" id="UP001210211">
    <property type="component" value="Unassembled WGS sequence"/>
</dbReference>
<proteinExistence type="inferred from homology"/>
<organism evidence="7 8">
    <name type="scientific">Rhynchospora tenuis</name>
    <dbReference type="NCBI Taxonomy" id="198213"/>
    <lineage>
        <taxon>Eukaryota</taxon>
        <taxon>Viridiplantae</taxon>
        <taxon>Streptophyta</taxon>
        <taxon>Embryophyta</taxon>
        <taxon>Tracheophyta</taxon>
        <taxon>Spermatophyta</taxon>
        <taxon>Magnoliopsida</taxon>
        <taxon>Liliopsida</taxon>
        <taxon>Poales</taxon>
        <taxon>Cyperaceae</taxon>
        <taxon>Cyperoideae</taxon>
        <taxon>Rhynchosporeae</taxon>
        <taxon>Rhynchospora</taxon>
    </lineage>
</organism>
<name>A0AAD5ZBF0_9POAL</name>
<dbReference type="CDD" id="cd03185">
    <property type="entry name" value="GST_C_Tau"/>
    <property type="match status" value="1"/>
</dbReference>
<evidence type="ECO:0000259" key="5">
    <source>
        <dbReference type="PROSITE" id="PS50404"/>
    </source>
</evidence>
<dbReference type="FunFam" id="1.20.1050.10:FF:000016">
    <property type="entry name" value="Glutathione S-transferase U9"/>
    <property type="match status" value="1"/>
</dbReference>
<dbReference type="EMBL" id="JAMRDG010000002">
    <property type="protein sequence ID" value="KAJ3690403.1"/>
    <property type="molecule type" value="Genomic_DNA"/>
</dbReference>
<dbReference type="GO" id="GO:0004364">
    <property type="term" value="F:glutathione transferase activity"/>
    <property type="evidence" value="ECO:0007669"/>
    <property type="project" value="UniProtKB-EC"/>
</dbReference>
<comment type="caution">
    <text evidence="7">The sequence shown here is derived from an EMBL/GenBank/DDBJ whole genome shotgun (WGS) entry which is preliminary data.</text>
</comment>
<gene>
    <name evidence="7" type="ORF">LUZ61_019567</name>
</gene>
<dbReference type="PANTHER" id="PTHR11260:SF773">
    <property type="entry name" value="GLUTATHIONE S-TRANSFERASE U26"/>
    <property type="match status" value="1"/>
</dbReference>
<protein>
    <recommendedName>
        <fullName evidence="1">glutathione transferase</fullName>
        <ecNumber evidence="1">2.5.1.18</ecNumber>
    </recommendedName>
</protein>
<dbReference type="Pfam" id="PF02798">
    <property type="entry name" value="GST_N"/>
    <property type="match status" value="1"/>
</dbReference>
<evidence type="ECO:0000313" key="8">
    <source>
        <dbReference type="Proteomes" id="UP001210211"/>
    </source>
</evidence>
<dbReference type="Pfam" id="PF13410">
    <property type="entry name" value="GST_C_2"/>
    <property type="match status" value="1"/>
</dbReference>
<comment type="similarity">
    <text evidence="3">Belongs to the GST superfamily. Tau family.</text>
</comment>
<dbReference type="Gene3D" id="3.40.30.10">
    <property type="entry name" value="Glutaredoxin"/>
    <property type="match status" value="1"/>
</dbReference>
<dbReference type="PANTHER" id="PTHR11260">
    <property type="entry name" value="GLUTATHIONE S-TRANSFERASE, GST, SUPERFAMILY, GST DOMAIN CONTAINING"/>
    <property type="match status" value="1"/>
</dbReference>
<dbReference type="GO" id="GO:0009407">
    <property type="term" value="P:toxin catabolic process"/>
    <property type="evidence" value="ECO:0007669"/>
    <property type="project" value="UniProtKB-ARBA"/>
</dbReference>
<dbReference type="InterPro" id="IPR036249">
    <property type="entry name" value="Thioredoxin-like_sf"/>
</dbReference>
<dbReference type="GO" id="GO:0006749">
    <property type="term" value="P:glutathione metabolic process"/>
    <property type="evidence" value="ECO:0007669"/>
    <property type="project" value="InterPro"/>
</dbReference>
<dbReference type="AlphaFoldDB" id="A0AAD5ZBF0"/>
<feature type="domain" description="GST N-terminal" evidence="5">
    <location>
        <begin position="31"/>
        <end position="110"/>
    </location>
</feature>
<dbReference type="InterPro" id="IPR010987">
    <property type="entry name" value="Glutathione-S-Trfase_C-like"/>
</dbReference>
<evidence type="ECO:0000256" key="4">
    <source>
        <dbReference type="ARBA" id="ARBA00047960"/>
    </source>
</evidence>
<dbReference type="InterPro" id="IPR004045">
    <property type="entry name" value="Glutathione_S-Trfase_N"/>
</dbReference>
<evidence type="ECO:0000256" key="2">
    <source>
        <dbReference type="ARBA" id="ARBA00022679"/>
    </source>
</evidence>
<dbReference type="CDD" id="cd03058">
    <property type="entry name" value="GST_N_Tau"/>
    <property type="match status" value="1"/>
</dbReference>
<evidence type="ECO:0000256" key="3">
    <source>
        <dbReference type="ARBA" id="ARBA00025743"/>
    </source>
</evidence>
<keyword evidence="2" id="KW-0808">Transferase</keyword>
<evidence type="ECO:0000259" key="6">
    <source>
        <dbReference type="PROSITE" id="PS50405"/>
    </source>
</evidence>
<dbReference type="SUPFAM" id="SSF47616">
    <property type="entry name" value="GST C-terminal domain-like"/>
    <property type="match status" value="1"/>
</dbReference>
<dbReference type="InterPro" id="IPR045073">
    <property type="entry name" value="Omega/Tau-like"/>
</dbReference>
<dbReference type="SFLD" id="SFLDS00019">
    <property type="entry name" value="Glutathione_Transferase_(cytos"/>
    <property type="match status" value="1"/>
</dbReference>
<dbReference type="GO" id="GO:0005737">
    <property type="term" value="C:cytoplasm"/>
    <property type="evidence" value="ECO:0007669"/>
    <property type="project" value="TreeGrafter"/>
</dbReference>
<dbReference type="InterPro" id="IPR045074">
    <property type="entry name" value="GST_C_Tau"/>
</dbReference>
<accession>A0AAD5ZBF0</accession>
<dbReference type="FunFam" id="3.40.30.10:FF:000044">
    <property type="entry name" value="Glutathione S-transferase GSTU6"/>
    <property type="match status" value="1"/>
</dbReference>
<comment type="catalytic activity">
    <reaction evidence="4">
        <text>RX + glutathione = an S-substituted glutathione + a halide anion + H(+)</text>
        <dbReference type="Rhea" id="RHEA:16437"/>
        <dbReference type="ChEBI" id="CHEBI:15378"/>
        <dbReference type="ChEBI" id="CHEBI:16042"/>
        <dbReference type="ChEBI" id="CHEBI:17792"/>
        <dbReference type="ChEBI" id="CHEBI:57925"/>
        <dbReference type="ChEBI" id="CHEBI:90779"/>
        <dbReference type="EC" id="2.5.1.18"/>
    </reaction>
</comment>
<reference evidence="7 8" key="1">
    <citation type="journal article" date="2022" name="Cell">
        <title>Repeat-based holocentromeres influence genome architecture and karyotype evolution.</title>
        <authorList>
            <person name="Hofstatter P.G."/>
            <person name="Thangavel G."/>
            <person name="Lux T."/>
            <person name="Neumann P."/>
            <person name="Vondrak T."/>
            <person name="Novak P."/>
            <person name="Zhang M."/>
            <person name="Costa L."/>
            <person name="Castellani M."/>
            <person name="Scott A."/>
            <person name="Toegelov H."/>
            <person name="Fuchs J."/>
            <person name="Mata-Sucre Y."/>
            <person name="Dias Y."/>
            <person name="Vanzela A.L.L."/>
            <person name="Huettel B."/>
            <person name="Almeida C.C.S."/>
            <person name="Simkova H."/>
            <person name="Souza G."/>
            <person name="Pedrosa-Harand A."/>
            <person name="Macas J."/>
            <person name="Mayer K.F.X."/>
            <person name="Houben A."/>
            <person name="Marques A."/>
        </authorList>
    </citation>
    <scope>NUCLEOTIDE SEQUENCE [LARGE SCALE GENOMIC DNA]</scope>
    <source>
        <strain evidence="7">RhyTen1mFocal</strain>
    </source>
</reference>